<gene>
    <name evidence="6" type="ORF">TSTA_073990</name>
</gene>
<dbReference type="VEuPathDB" id="FungiDB:TSTA_073990"/>
<evidence type="ECO:0000313" key="7">
    <source>
        <dbReference type="Proteomes" id="UP000001745"/>
    </source>
</evidence>
<dbReference type="Gene3D" id="3.50.50.60">
    <property type="entry name" value="FAD/NAD(P)-binding domain"/>
    <property type="match status" value="1"/>
</dbReference>
<keyword evidence="4" id="KW-0560">Oxidoreductase</keyword>
<dbReference type="InterPro" id="IPR002938">
    <property type="entry name" value="FAD-bd"/>
</dbReference>
<dbReference type="GO" id="GO:0071949">
    <property type="term" value="F:FAD binding"/>
    <property type="evidence" value="ECO:0007669"/>
    <property type="project" value="InterPro"/>
</dbReference>
<evidence type="ECO:0000259" key="5">
    <source>
        <dbReference type="Pfam" id="PF01494"/>
    </source>
</evidence>
<dbReference type="Proteomes" id="UP000001745">
    <property type="component" value="Unassembled WGS sequence"/>
</dbReference>
<keyword evidence="3" id="KW-0274">FAD</keyword>
<dbReference type="OrthoDB" id="2690153at2759"/>
<reference evidence="7" key="1">
    <citation type="journal article" date="2015" name="Genome Announc.">
        <title>Genome sequence of the AIDS-associated pathogen Penicillium marneffei (ATCC18224) and its near taxonomic relative Talaromyces stipitatus (ATCC10500).</title>
        <authorList>
            <person name="Nierman W.C."/>
            <person name="Fedorova-Abrams N.D."/>
            <person name="Andrianopoulos A."/>
        </authorList>
    </citation>
    <scope>NUCLEOTIDE SEQUENCE [LARGE SCALE GENOMIC DNA]</scope>
    <source>
        <strain evidence="7">ATCC 10500 / CBS 375.48 / QM 6759 / NRRL 1006</strain>
    </source>
</reference>
<keyword evidence="7" id="KW-1185">Reference proteome</keyword>
<dbReference type="OMA" id="RPDEWNG"/>
<protein>
    <submittedName>
        <fullName evidence="6">Tetracenomycin polyketide synthesis hydroxylase tcmG, putative</fullName>
    </submittedName>
</protein>
<dbReference type="InParanoid" id="B8LVJ5"/>
<feature type="domain" description="FAD-binding" evidence="5">
    <location>
        <begin position="8"/>
        <end position="362"/>
    </location>
</feature>
<organism evidence="6 7">
    <name type="scientific">Talaromyces stipitatus (strain ATCC 10500 / CBS 375.48 / QM 6759 / NRRL 1006)</name>
    <name type="common">Penicillium stipitatum</name>
    <dbReference type="NCBI Taxonomy" id="441959"/>
    <lineage>
        <taxon>Eukaryota</taxon>
        <taxon>Fungi</taxon>
        <taxon>Dikarya</taxon>
        <taxon>Ascomycota</taxon>
        <taxon>Pezizomycotina</taxon>
        <taxon>Eurotiomycetes</taxon>
        <taxon>Eurotiomycetidae</taxon>
        <taxon>Eurotiales</taxon>
        <taxon>Trichocomaceae</taxon>
        <taxon>Talaromyces</taxon>
        <taxon>Talaromyces sect. Talaromyces</taxon>
    </lineage>
</organism>
<dbReference type="Pfam" id="PF01494">
    <property type="entry name" value="FAD_binding_3"/>
    <property type="match status" value="1"/>
</dbReference>
<dbReference type="GeneID" id="8101241"/>
<dbReference type="HOGENOM" id="CLU_009665_14_2_1"/>
<dbReference type="AlphaFoldDB" id="B8LVJ5"/>
<dbReference type="Pfam" id="PF21274">
    <property type="entry name" value="Rng_hyd_C"/>
    <property type="match status" value="1"/>
</dbReference>
<dbReference type="InterPro" id="IPR036188">
    <property type="entry name" value="FAD/NAD-bd_sf"/>
</dbReference>
<evidence type="ECO:0000256" key="1">
    <source>
        <dbReference type="ARBA" id="ARBA00001974"/>
    </source>
</evidence>
<dbReference type="eggNOG" id="KOG3855">
    <property type="taxonomic scope" value="Eukaryota"/>
</dbReference>
<evidence type="ECO:0000256" key="4">
    <source>
        <dbReference type="ARBA" id="ARBA00023002"/>
    </source>
</evidence>
<dbReference type="Gene3D" id="3.40.30.120">
    <property type="match status" value="1"/>
</dbReference>
<evidence type="ECO:0000256" key="2">
    <source>
        <dbReference type="ARBA" id="ARBA00022630"/>
    </source>
</evidence>
<dbReference type="PhylomeDB" id="B8LVJ5"/>
<keyword evidence="2" id="KW-0285">Flavoprotein</keyword>
<dbReference type="EMBL" id="EQ962652">
    <property type="protein sequence ID" value="EED24014.1"/>
    <property type="molecule type" value="Genomic_DNA"/>
</dbReference>
<dbReference type="GO" id="GO:0016709">
    <property type="term" value="F:oxidoreductase activity, acting on paired donors, with incorporation or reduction of molecular oxygen, NAD(P)H as one donor, and incorporation of one atom of oxygen"/>
    <property type="evidence" value="ECO:0007669"/>
    <property type="project" value="UniProtKB-ARBA"/>
</dbReference>
<name>B8LVJ5_TALSN</name>
<evidence type="ECO:0000256" key="3">
    <source>
        <dbReference type="ARBA" id="ARBA00022827"/>
    </source>
</evidence>
<sequence>MLPVTEKAPVLIVGGSLVGLSAAVFLTHHGIRPILIERHAGSAAHPKALGFRSRTMEMYRSVGLKDKIPLARPDFKLVRTRVHSLAGKWYEDSLWIEEKKKSDSSENEKKTREYDHLADYAWTIGADITQTDLETVLRDFATRNGADIRYSTELIRFKQDANGVSAIVKPRQSGGAEYEIRADYMIAADGNRSSVRESLSIQRHGRGYMQTIRSILFEAPALKEYRDKGPSQFTIDQPDMKAFLTYYKHGRWALMFTDDVQRDEGSYKEAIYKAVGRTDFDLKIITTGEWETTALIADSFQSNRIFLAGDSAHTLPPNRGGYGVNTGIADVWNLAWKLAAVIQGQAKPGLLDTYETERRSVALLRHDQIFCRQDWKIHAPEGAKPVEPLDDIAVELGELYCSKAIFSEHQAVDNQCTAKRPDEWNGQPGTRAAHWWLDGTSSTSIDFYGKDWVLLTESEQWKDAAEKLNESLPGSAVKIRCIQLGVDEKFSDLNGFKKIMGITSTGASLIRPDGIIAWRAMEIPKSTLPDMTLDVILRQVMAQVAFAEGGSNTGKGVF</sequence>
<accession>B8LVJ5</accession>
<dbReference type="SUPFAM" id="SSF51905">
    <property type="entry name" value="FAD/NAD(P)-binding domain"/>
    <property type="match status" value="1"/>
</dbReference>
<proteinExistence type="predicted"/>
<dbReference type="PANTHER" id="PTHR43004:SF19">
    <property type="entry name" value="BINDING MONOOXYGENASE, PUTATIVE (JCVI)-RELATED"/>
    <property type="match status" value="1"/>
</dbReference>
<comment type="cofactor">
    <cofactor evidence="1">
        <name>FAD</name>
        <dbReference type="ChEBI" id="CHEBI:57692"/>
    </cofactor>
</comment>
<dbReference type="PANTHER" id="PTHR43004">
    <property type="entry name" value="TRK SYSTEM POTASSIUM UPTAKE PROTEIN"/>
    <property type="match status" value="1"/>
</dbReference>
<dbReference type="RefSeq" id="XP_002341401.1">
    <property type="nucleotide sequence ID" value="XM_002341360.1"/>
</dbReference>
<dbReference type="PRINTS" id="PR00420">
    <property type="entry name" value="RNGMNOXGNASE"/>
</dbReference>
<dbReference type="STRING" id="441959.B8LVJ5"/>
<evidence type="ECO:0000313" key="6">
    <source>
        <dbReference type="EMBL" id="EED24014.1"/>
    </source>
</evidence>
<dbReference type="Gene3D" id="3.30.9.10">
    <property type="entry name" value="D-Amino Acid Oxidase, subunit A, domain 2"/>
    <property type="match status" value="1"/>
</dbReference>
<dbReference type="InterPro" id="IPR050641">
    <property type="entry name" value="RIFMO-like"/>
</dbReference>